<dbReference type="EMBL" id="BORT01000001">
    <property type="protein sequence ID" value="GIO45438.1"/>
    <property type="molecule type" value="Genomic_DNA"/>
</dbReference>
<evidence type="ECO:0000313" key="5">
    <source>
        <dbReference type="Proteomes" id="UP000682811"/>
    </source>
</evidence>
<dbReference type="InterPro" id="IPR036380">
    <property type="entry name" value="Isochorismatase-like_sf"/>
</dbReference>
<dbReference type="Gene3D" id="3.40.50.850">
    <property type="entry name" value="Isochorismatase-like"/>
    <property type="match status" value="1"/>
</dbReference>
<comment type="similarity">
    <text evidence="1">Belongs to the isochorismatase family.</text>
</comment>
<dbReference type="SUPFAM" id="SSF52499">
    <property type="entry name" value="Isochorismatase-like hydrolases"/>
    <property type="match status" value="1"/>
</dbReference>
<keyword evidence="2" id="KW-0378">Hydrolase</keyword>
<dbReference type="CDD" id="cd01014">
    <property type="entry name" value="nicotinamidase_related"/>
    <property type="match status" value="1"/>
</dbReference>
<dbReference type="GO" id="GO:0016787">
    <property type="term" value="F:hydrolase activity"/>
    <property type="evidence" value="ECO:0007669"/>
    <property type="project" value="UniProtKB-KW"/>
</dbReference>
<protein>
    <submittedName>
        <fullName evidence="4">Isochorismatase</fullName>
    </submittedName>
</protein>
<reference evidence="4 5" key="1">
    <citation type="submission" date="2021-03" db="EMBL/GenBank/DDBJ databases">
        <title>Antimicrobial resistance genes in bacteria isolated from Japanese honey, and their potential for conferring macrolide and lincosamide resistance in the American foulbrood pathogen Paenibacillus larvae.</title>
        <authorList>
            <person name="Okamoto M."/>
            <person name="Kumagai M."/>
            <person name="Kanamori H."/>
            <person name="Takamatsu D."/>
        </authorList>
    </citation>
    <scope>NUCLEOTIDE SEQUENCE [LARGE SCALE GENOMIC DNA]</scope>
    <source>
        <strain evidence="4 5">J34TS1</strain>
    </source>
</reference>
<evidence type="ECO:0000259" key="3">
    <source>
        <dbReference type="Pfam" id="PF00857"/>
    </source>
</evidence>
<evidence type="ECO:0000313" key="4">
    <source>
        <dbReference type="EMBL" id="GIO45438.1"/>
    </source>
</evidence>
<dbReference type="RefSeq" id="WP_212976621.1">
    <property type="nucleotide sequence ID" value="NZ_AP025343.1"/>
</dbReference>
<sequence>MQNKALLVIDVQAGMFPESDPVYEGEVLLERLRTLLHNARSCGVPVIYVQHNEGPGEPLETGTSAWGIHPSIAPAPEDAVIQKFVPDSFHETNLQEVLAGKGIEKLVIAGIQTDVCVQTTSRRANQLGYEITVAEDAHSTWGQEGRTAAQIIMEYNELFRQFAKAVKTEEVEFC</sequence>
<organism evidence="4 5">
    <name type="scientific">Paenibacillus azoreducens</name>
    <dbReference type="NCBI Taxonomy" id="116718"/>
    <lineage>
        <taxon>Bacteria</taxon>
        <taxon>Bacillati</taxon>
        <taxon>Bacillota</taxon>
        <taxon>Bacilli</taxon>
        <taxon>Bacillales</taxon>
        <taxon>Paenibacillaceae</taxon>
        <taxon>Paenibacillus</taxon>
    </lineage>
</organism>
<gene>
    <name evidence="4" type="ORF">J34TS1_02030</name>
</gene>
<dbReference type="AlphaFoldDB" id="A0A919YAA3"/>
<accession>A0A919YAA3</accession>
<dbReference type="InterPro" id="IPR050272">
    <property type="entry name" value="Isochorismatase-like_hydrls"/>
</dbReference>
<keyword evidence="5" id="KW-1185">Reference proteome</keyword>
<evidence type="ECO:0000256" key="2">
    <source>
        <dbReference type="ARBA" id="ARBA00022801"/>
    </source>
</evidence>
<name>A0A919YAA3_9BACL</name>
<feature type="domain" description="Isochorismatase-like" evidence="3">
    <location>
        <begin position="5"/>
        <end position="154"/>
    </location>
</feature>
<proteinExistence type="inferred from homology"/>
<dbReference type="InterPro" id="IPR000868">
    <property type="entry name" value="Isochorismatase-like_dom"/>
</dbReference>
<comment type="caution">
    <text evidence="4">The sequence shown here is derived from an EMBL/GenBank/DDBJ whole genome shotgun (WGS) entry which is preliminary data.</text>
</comment>
<dbReference type="PANTHER" id="PTHR43540">
    <property type="entry name" value="PEROXYUREIDOACRYLATE/UREIDOACRYLATE AMIDOHYDROLASE-RELATED"/>
    <property type="match status" value="1"/>
</dbReference>
<dbReference type="Proteomes" id="UP000682811">
    <property type="component" value="Unassembled WGS sequence"/>
</dbReference>
<dbReference type="PANTHER" id="PTHR43540:SF14">
    <property type="entry name" value="ISOCHORISMATASE"/>
    <property type="match status" value="1"/>
</dbReference>
<dbReference type="Pfam" id="PF00857">
    <property type="entry name" value="Isochorismatase"/>
    <property type="match status" value="1"/>
</dbReference>
<evidence type="ECO:0000256" key="1">
    <source>
        <dbReference type="ARBA" id="ARBA00006336"/>
    </source>
</evidence>